<reference evidence="1" key="1">
    <citation type="submission" date="2015-06" db="EMBL/GenBank/DDBJ databases">
        <authorList>
            <person name="Nguyen H."/>
        </authorList>
    </citation>
    <scope>NUCLEOTIDE SEQUENCE</scope>
    <source>
        <strain evidence="1">DAOM 180753</strain>
    </source>
</reference>
<keyword evidence="2" id="KW-1185">Reference proteome</keyword>
<organism evidence="1 2">
    <name type="scientific">Penicillium thymicola</name>
    <dbReference type="NCBI Taxonomy" id="293382"/>
    <lineage>
        <taxon>Eukaryota</taxon>
        <taxon>Fungi</taxon>
        <taxon>Dikarya</taxon>
        <taxon>Ascomycota</taxon>
        <taxon>Pezizomycotina</taxon>
        <taxon>Eurotiomycetes</taxon>
        <taxon>Eurotiomycetidae</taxon>
        <taxon>Eurotiales</taxon>
        <taxon>Aspergillaceae</taxon>
        <taxon>Penicillium</taxon>
    </lineage>
</organism>
<dbReference type="AlphaFoldDB" id="A0AAI9X6A8"/>
<evidence type="ECO:0000313" key="2">
    <source>
        <dbReference type="Proteomes" id="UP001227192"/>
    </source>
</evidence>
<proteinExistence type="predicted"/>
<reference evidence="1" key="2">
    <citation type="journal article" date="2016" name="Fungal Biol.">
        <title>Ochratoxin A production by Penicillium thymicola.</title>
        <authorList>
            <person name="Nguyen H.D.T."/>
            <person name="McMullin D.R."/>
            <person name="Ponomareva E."/>
            <person name="Riley R."/>
            <person name="Pomraning K.R."/>
            <person name="Baker S.E."/>
            <person name="Seifert K.A."/>
        </authorList>
    </citation>
    <scope>NUCLEOTIDE SEQUENCE</scope>
    <source>
        <strain evidence="1">DAOM 180753</strain>
    </source>
</reference>
<comment type="caution">
    <text evidence="1">The sequence shown here is derived from an EMBL/GenBank/DDBJ whole genome shotgun (WGS) entry which is preliminary data.</text>
</comment>
<gene>
    <name evidence="1" type="ORF">VN97_g7983</name>
</gene>
<protein>
    <submittedName>
        <fullName evidence="1">Uncharacterized protein</fullName>
    </submittedName>
</protein>
<dbReference type="Proteomes" id="UP001227192">
    <property type="component" value="Unassembled WGS sequence"/>
</dbReference>
<sequence>MMIFRHISMDLGRGYNWHKFDLPLLVCINANRTAESGDRSILSCLEHWFVPNDKGWRWREEGLHHSKHQGGQLLLLR</sequence>
<accession>A0AAI9X6A8</accession>
<evidence type="ECO:0000313" key="1">
    <source>
        <dbReference type="EMBL" id="KAJ9485367.1"/>
    </source>
</evidence>
<dbReference type="EMBL" id="LACB01000270">
    <property type="protein sequence ID" value="KAJ9485367.1"/>
    <property type="molecule type" value="Genomic_DNA"/>
</dbReference>
<name>A0AAI9X6A8_PENTH</name>